<evidence type="ECO:0000313" key="6">
    <source>
        <dbReference type="EMBL" id="VGO18050.1"/>
    </source>
</evidence>
<accession>A0A6C2UD27</accession>
<dbReference type="InterPro" id="IPR044665">
    <property type="entry name" value="E_coli_cyclophilin_A-like"/>
</dbReference>
<keyword evidence="2 3" id="KW-0413">Isomerase</keyword>
<comment type="similarity">
    <text evidence="3">Belongs to the cyclophilin-type PPIase family.</text>
</comment>
<evidence type="ECO:0000256" key="3">
    <source>
        <dbReference type="RuleBase" id="RU363019"/>
    </source>
</evidence>
<evidence type="ECO:0000256" key="1">
    <source>
        <dbReference type="ARBA" id="ARBA00023110"/>
    </source>
</evidence>
<keyword evidence="3" id="KW-0732">Signal</keyword>
<dbReference type="EMBL" id="CAAHFH010000001">
    <property type="protein sequence ID" value="VGO18050.1"/>
    <property type="molecule type" value="Genomic_DNA"/>
</dbReference>
<keyword evidence="1 3" id="KW-0697">Rotamase</keyword>
<dbReference type="PROSITE" id="PS50072">
    <property type="entry name" value="CSA_PPIASE_2"/>
    <property type="match status" value="1"/>
</dbReference>
<dbReference type="Proteomes" id="UP000346198">
    <property type="component" value="Unassembled WGS sequence"/>
</dbReference>
<dbReference type="PRINTS" id="PR00153">
    <property type="entry name" value="CSAPPISMRASE"/>
</dbReference>
<dbReference type="AlphaFoldDB" id="A0A6C2UD27"/>
<dbReference type="Pfam" id="PF00160">
    <property type="entry name" value="Pro_isomerase"/>
    <property type="match status" value="1"/>
</dbReference>
<dbReference type="PROSITE" id="PS51257">
    <property type="entry name" value="PROKAR_LIPOPROTEIN"/>
    <property type="match status" value="1"/>
</dbReference>
<dbReference type="InterPro" id="IPR029000">
    <property type="entry name" value="Cyclophilin-like_dom_sf"/>
</dbReference>
<protein>
    <recommendedName>
        <fullName evidence="3">Peptidyl-prolyl cis-trans isomerase</fullName>
        <shortName evidence="3">PPIase</shortName>
        <ecNumber evidence="3">5.2.1.8</ecNumber>
    </recommendedName>
</protein>
<dbReference type="CDD" id="cd01920">
    <property type="entry name" value="cyclophilin_EcCYP_like"/>
    <property type="match status" value="1"/>
</dbReference>
<keyword evidence="7" id="KW-1185">Reference proteome</keyword>
<comment type="function">
    <text evidence="3">PPIases accelerate the folding of proteins. It catalyzes the cis-trans isomerization of proline imidic peptide bonds in oligopeptides.</text>
</comment>
<evidence type="ECO:0000256" key="2">
    <source>
        <dbReference type="ARBA" id="ARBA00023235"/>
    </source>
</evidence>
<dbReference type="SUPFAM" id="SSF50891">
    <property type="entry name" value="Cyclophilin-like"/>
    <property type="match status" value="1"/>
</dbReference>
<proteinExistence type="inferred from homology"/>
<dbReference type="PANTHER" id="PTHR43246">
    <property type="entry name" value="PEPTIDYL-PROLYL CIS-TRANS ISOMERASE CYP38, CHLOROPLASTIC"/>
    <property type="match status" value="1"/>
</dbReference>
<name>A0A6C2UD27_9BACT</name>
<dbReference type="InterPro" id="IPR002130">
    <property type="entry name" value="Cyclophilin-type_PPIase_dom"/>
</dbReference>
<dbReference type="Gene3D" id="2.40.100.10">
    <property type="entry name" value="Cyclophilin-like"/>
    <property type="match status" value="1"/>
</dbReference>
<comment type="catalytic activity">
    <reaction evidence="3">
        <text>[protein]-peptidylproline (omega=180) = [protein]-peptidylproline (omega=0)</text>
        <dbReference type="Rhea" id="RHEA:16237"/>
        <dbReference type="Rhea" id="RHEA-COMP:10747"/>
        <dbReference type="Rhea" id="RHEA-COMP:10748"/>
        <dbReference type="ChEBI" id="CHEBI:83833"/>
        <dbReference type="ChEBI" id="CHEBI:83834"/>
        <dbReference type="EC" id="5.2.1.8"/>
    </reaction>
</comment>
<dbReference type="GO" id="GO:0003755">
    <property type="term" value="F:peptidyl-prolyl cis-trans isomerase activity"/>
    <property type="evidence" value="ECO:0007669"/>
    <property type="project" value="UniProtKB-UniRule"/>
</dbReference>
<reference evidence="6 7" key="1">
    <citation type="submission" date="2019-04" db="EMBL/GenBank/DDBJ databases">
        <authorList>
            <person name="Van Vliet M D."/>
        </authorList>
    </citation>
    <scope>NUCLEOTIDE SEQUENCE [LARGE SCALE GENOMIC DNA]</scope>
    <source>
        <strain evidence="6 7">F21</strain>
    </source>
</reference>
<evidence type="ECO:0000256" key="4">
    <source>
        <dbReference type="SAM" id="Coils"/>
    </source>
</evidence>
<sequence length="228" mass="24968">MIKHCISVAALAVILTGCQSTPNDAAERVEEVELQQEQKQQAMEKVEQAENAPAKIEQERTTVMILMKTSKGDIKLELNKEKAPKTVANFLKYAESGHYSGTIFHRVIENFMIQCGGFDENMTQKNAPYTVENEADNGLSNDLGSVAMARTSDPHSGGAQFFINVKDNGFLNHTAKTPQGWGYCVFGKVVEGMDVVEKIKAVPTGNKGMHGDVPVDPVIITEVIVLEK</sequence>
<gene>
    <name evidence="6" type="ORF">SCARR_00100</name>
</gene>
<organism evidence="6 7">
    <name type="scientific">Pontiella sulfatireligans</name>
    <dbReference type="NCBI Taxonomy" id="2750658"/>
    <lineage>
        <taxon>Bacteria</taxon>
        <taxon>Pseudomonadati</taxon>
        <taxon>Kiritimatiellota</taxon>
        <taxon>Kiritimatiellia</taxon>
        <taxon>Kiritimatiellales</taxon>
        <taxon>Pontiellaceae</taxon>
        <taxon>Pontiella</taxon>
    </lineage>
</organism>
<keyword evidence="4" id="KW-0175">Coiled coil</keyword>
<evidence type="ECO:0000259" key="5">
    <source>
        <dbReference type="PROSITE" id="PS50072"/>
    </source>
</evidence>
<dbReference type="EC" id="5.2.1.8" evidence="3"/>
<feature type="domain" description="PPIase cyclophilin-type" evidence="5">
    <location>
        <begin position="72"/>
        <end position="225"/>
    </location>
</feature>
<feature type="signal peptide" evidence="3">
    <location>
        <begin position="1"/>
        <end position="25"/>
    </location>
</feature>
<feature type="chain" id="PRO_5025705426" description="Peptidyl-prolyl cis-trans isomerase" evidence="3">
    <location>
        <begin position="26"/>
        <end position="228"/>
    </location>
</feature>
<evidence type="ECO:0000313" key="7">
    <source>
        <dbReference type="Proteomes" id="UP000346198"/>
    </source>
</evidence>
<feature type="coiled-coil region" evidence="4">
    <location>
        <begin position="29"/>
        <end position="59"/>
    </location>
</feature>